<name>W9SDK0_9ROSA</name>
<feature type="coiled-coil region" evidence="12">
    <location>
        <begin position="777"/>
        <end position="811"/>
    </location>
</feature>
<accession>W9SDK0</accession>
<dbReference type="FunFam" id="3.90.15.10:FF:000003">
    <property type="entry name" value="DNA topoisomerase I"/>
    <property type="match status" value="1"/>
</dbReference>
<feature type="region of interest" description="Disordered" evidence="13">
    <location>
        <begin position="71"/>
        <end position="364"/>
    </location>
</feature>
<evidence type="ECO:0000256" key="7">
    <source>
        <dbReference type="ARBA" id="ARBA00023125"/>
    </source>
</evidence>
<evidence type="ECO:0000256" key="6">
    <source>
        <dbReference type="ARBA" id="ARBA00023054"/>
    </source>
</evidence>
<evidence type="ECO:0000256" key="11">
    <source>
        <dbReference type="RuleBase" id="RU365101"/>
    </source>
</evidence>
<dbReference type="GO" id="GO:0005730">
    <property type="term" value="C:nucleolus"/>
    <property type="evidence" value="ECO:0007669"/>
    <property type="project" value="TreeGrafter"/>
</dbReference>
<evidence type="ECO:0000256" key="4">
    <source>
        <dbReference type="ARBA" id="ARBA00022553"/>
    </source>
</evidence>
<organism evidence="15 16">
    <name type="scientific">Morus notabilis</name>
    <dbReference type="NCBI Taxonomy" id="981085"/>
    <lineage>
        <taxon>Eukaryota</taxon>
        <taxon>Viridiplantae</taxon>
        <taxon>Streptophyta</taxon>
        <taxon>Embryophyta</taxon>
        <taxon>Tracheophyta</taxon>
        <taxon>Spermatophyta</taxon>
        <taxon>Magnoliopsida</taxon>
        <taxon>eudicotyledons</taxon>
        <taxon>Gunneridae</taxon>
        <taxon>Pentapetalae</taxon>
        <taxon>rosids</taxon>
        <taxon>fabids</taxon>
        <taxon>Rosales</taxon>
        <taxon>Moraceae</taxon>
        <taxon>Moreae</taxon>
        <taxon>Morus</taxon>
    </lineage>
</organism>
<gene>
    <name evidence="15" type="ORF">L484_000945</name>
</gene>
<dbReference type="Proteomes" id="UP000030645">
    <property type="component" value="Unassembled WGS sequence"/>
</dbReference>
<feature type="domain" description="DNA topoisomerase I eukaryotic-type" evidence="14">
    <location>
        <begin position="505"/>
        <end position="881"/>
    </location>
</feature>
<keyword evidence="4" id="KW-0597">Phosphoprotein</keyword>
<dbReference type="InterPro" id="IPR008336">
    <property type="entry name" value="TopoI_DNA-bd_euk"/>
</dbReference>
<dbReference type="SUPFAM" id="SSF56349">
    <property type="entry name" value="DNA breaking-rejoining enzymes"/>
    <property type="match status" value="1"/>
</dbReference>
<keyword evidence="16" id="KW-1185">Reference proteome</keyword>
<evidence type="ECO:0000313" key="15">
    <source>
        <dbReference type="EMBL" id="EXC36325.1"/>
    </source>
</evidence>
<evidence type="ECO:0000256" key="13">
    <source>
        <dbReference type="SAM" id="MobiDB-lite"/>
    </source>
</evidence>
<feature type="active site" description="O-(3'-phospho-DNA)-tyrosine intermediate" evidence="10">
    <location>
        <position position="867"/>
    </location>
</feature>
<evidence type="ECO:0000256" key="3">
    <source>
        <dbReference type="ARBA" id="ARBA00006645"/>
    </source>
</evidence>
<dbReference type="Pfam" id="PF02919">
    <property type="entry name" value="Topoisom_I_N"/>
    <property type="match status" value="1"/>
</dbReference>
<dbReference type="Gene3D" id="2.170.11.10">
    <property type="entry name" value="DNA Topoisomerase I, domain 2"/>
    <property type="match status" value="1"/>
</dbReference>
<dbReference type="PANTHER" id="PTHR10290">
    <property type="entry name" value="DNA TOPOISOMERASE I"/>
    <property type="match status" value="1"/>
</dbReference>
<dbReference type="InterPro" id="IPR051062">
    <property type="entry name" value="Topoisomerase_IB"/>
</dbReference>
<evidence type="ECO:0000256" key="12">
    <source>
        <dbReference type="SAM" id="Coils"/>
    </source>
</evidence>
<dbReference type="Gene3D" id="1.10.10.41">
    <property type="entry name" value="Yeast DNA topoisomerase - domain 1"/>
    <property type="match status" value="1"/>
</dbReference>
<dbReference type="EC" id="5.6.2.1" evidence="11"/>
<evidence type="ECO:0000256" key="8">
    <source>
        <dbReference type="ARBA" id="ARBA00023235"/>
    </source>
</evidence>
<evidence type="ECO:0000256" key="5">
    <source>
        <dbReference type="ARBA" id="ARBA00023029"/>
    </source>
</evidence>
<dbReference type="CDD" id="cd00659">
    <property type="entry name" value="Topo_IB_C"/>
    <property type="match status" value="1"/>
</dbReference>
<dbReference type="InterPro" id="IPR014711">
    <property type="entry name" value="TopoI_cat_a-hlx-sub_euk"/>
</dbReference>
<dbReference type="InterPro" id="IPR013499">
    <property type="entry name" value="TopoI_euk"/>
</dbReference>
<keyword evidence="6 12" id="KW-0175">Coiled coil</keyword>
<keyword evidence="8 10" id="KW-0413">Isomerase</keyword>
<dbReference type="KEGG" id="mnt:21384565"/>
<comment type="similarity">
    <text evidence="3 10 11">Belongs to the type IB topoisomerase family.</text>
</comment>
<dbReference type="FunFam" id="1.10.10.41:FF:000001">
    <property type="entry name" value="DNA topoisomerase I"/>
    <property type="match status" value="1"/>
</dbReference>
<dbReference type="GO" id="GO:0007059">
    <property type="term" value="P:chromosome segregation"/>
    <property type="evidence" value="ECO:0007669"/>
    <property type="project" value="TreeGrafter"/>
</dbReference>
<dbReference type="AlphaFoldDB" id="W9SDK0"/>
<dbReference type="STRING" id="981085.W9SDK0"/>
<dbReference type="InterPro" id="IPR013500">
    <property type="entry name" value="TopoI_cat_euk"/>
</dbReference>
<dbReference type="Pfam" id="PF14370">
    <property type="entry name" value="Topo_C_assoc"/>
    <property type="match status" value="1"/>
</dbReference>
<comment type="subcellular location">
    <subcellularLocation>
        <location evidence="2">Nucleus</location>
    </subcellularLocation>
</comment>
<feature type="compositionally biased region" description="Low complexity" evidence="13">
    <location>
        <begin position="89"/>
        <end position="104"/>
    </location>
</feature>
<dbReference type="SMART" id="SM00435">
    <property type="entry name" value="TOPEUc"/>
    <property type="match status" value="1"/>
</dbReference>
<dbReference type="Gene3D" id="1.10.132.10">
    <property type="match status" value="1"/>
</dbReference>
<dbReference type="InterPro" id="IPR001631">
    <property type="entry name" value="TopoI"/>
</dbReference>
<dbReference type="GO" id="GO:0006260">
    <property type="term" value="P:DNA replication"/>
    <property type="evidence" value="ECO:0007669"/>
    <property type="project" value="TreeGrafter"/>
</dbReference>
<feature type="coiled-coil region" evidence="12">
    <location>
        <begin position="454"/>
        <end position="482"/>
    </location>
</feature>
<evidence type="ECO:0000256" key="10">
    <source>
        <dbReference type="PROSITE-ProRule" id="PRU01382"/>
    </source>
</evidence>
<dbReference type="GO" id="GO:0005694">
    <property type="term" value="C:chromosome"/>
    <property type="evidence" value="ECO:0007669"/>
    <property type="project" value="InterPro"/>
</dbReference>
<feature type="compositionally biased region" description="Basic and acidic residues" evidence="13">
    <location>
        <begin position="285"/>
        <end position="295"/>
    </location>
</feature>
<dbReference type="CDD" id="cd03489">
    <property type="entry name" value="Topoisomer_IB_N_LdtopoI_like"/>
    <property type="match status" value="1"/>
</dbReference>
<dbReference type="PROSITE" id="PS00176">
    <property type="entry name" value="TOPO_IB_1"/>
    <property type="match status" value="1"/>
</dbReference>
<feature type="compositionally biased region" description="Polar residues" evidence="13">
    <location>
        <begin position="71"/>
        <end position="80"/>
    </location>
</feature>
<dbReference type="EMBL" id="KE619896">
    <property type="protein sequence ID" value="EXC36325.1"/>
    <property type="molecule type" value="Genomic_DNA"/>
</dbReference>
<dbReference type="GO" id="GO:0003677">
    <property type="term" value="F:DNA binding"/>
    <property type="evidence" value="ECO:0007669"/>
    <property type="project" value="UniProtKB-UniRule"/>
</dbReference>
<evidence type="ECO:0000256" key="1">
    <source>
        <dbReference type="ARBA" id="ARBA00000213"/>
    </source>
</evidence>
<dbReference type="InterPro" id="IPR013034">
    <property type="entry name" value="DNA_topo_DNA_db_N_dom1"/>
</dbReference>
<dbReference type="InterPro" id="IPR011010">
    <property type="entry name" value="DNA_brk_join_enz"/>
</dbReference>
<feature type="compositionally biased region" description="Polar residues" evidence="13">
    <location>
        <begin position="165"/>
        <end position="177"/>
    </location>
</feature>
<feature type="compositionally biased region" description="Low complexity" evidence="13">
    <location>
        <begin position="311"/>
        <end position="334"/>
    </location>
</feature>
<dbReference type="eggNOG" id="KOG0981">
    <property type="taxonomic scope" value="Eukaryota"/>
</dbReference>
<dbReference type="GO" id="GO:0006265">
    <property type="term" value="P:DNA topological change"/>
    <property type="evidence" value="ECO:0007669"/>
    <property type="project" value="UniProtKB-UniRule"/>
</dbReference>
<dbReference type="InterPro" id="IPR025834">
    <property type="entry name" value="TopoI_C_dom"/>
</dbReference>
<keyword evidence="7 10" id="KW-0238">DNA-binding</keyword>
<dbReference type="FunFam" id="1.10.132.10:FF:000002">
    <property type="entry name" value="DNA topoisomerase I"/>
    <property type="match status" value="1"/>
</dbReference>
<dbReference type="InterPro" id="IPR013030">
    <property type="entry name" value="DNA_topo_DNA_db_N_dom2"/>
</dbReference>
<dbReference type="GO" id="GO:0003917">
    <property type="term" value="F:DNA topoisomerase type I (single strand cut, ATP-independent) activity"/>
    <property type="evidence" value="ECO:0007669"/>
    <property type="project" value="UniProtKB-UniRule"/>
</dbReference>
<dbReference type="PROSITE" id="PS52038">
    <property type="entry name" value="TOPO_IB_2"/>
    <property type="match status" value="1"/>
</dbReference>
<feature type="region of interest" description="Disordered" evidence="13">
    <location>
        <begin position="1"/>
        <end position="56"/>
    </location>
</feature>
<feature type="compositionally biased region" description="Polar residues" evidence="13">
    <location>
        <begin position="211"/>
        <end position="226"/>
    </location>
</feature>
<dbReference type="FunFam" id="2.170.11.10:FF:000001">
    <property type="entry name" value="DNA topoisomerase I"/>
    <property type="match status" value="1"/>
</dbReference>
<feature type="compositionally biased region" description="Basic and acidic residues" evidence="13">
    <location>
        <begin position="246"/>
        <end position="266"/>
    </location>
</feature>
<dbReference type="InterPro" id="IPR014727">
    <property type="entry name" value="TopoI_cat_a/b-sub_euk"/>
</dbReference>
<evidence type="ECO:0000259" key="14">
    <source>
        <dbReference type="SMART" id="SM00435"/>
    </source>
</evidence>
<evidence type="ECO:0000256" key="9">
    <source>
        <dbReference type="ARBA" id="ARBA00023242"/>
    </source>
</evidence>
<protein>
    <recommendedName>
        <fullName evidence="11">DNA topoisomerase I</fullName>
        <ecNumber evidence="11">5.6.2.1</ecNumber>
    </recommendedName>
    <alternativeName>
        <fullName evidence="11">DNA topoisomerase 1</fullName>
    </alternativeName>
</protein>
<evidence type="ECO:0000313" key="16">
    <source>
        <dbReference type="Proteomes" id="UP000030645"/>
    </source>
</evidence>
<dbReference type="Gene3D" id="3.90.15.10">
    <property type="entry name" value="Topoisomerase I, Chain A, domain 3"/>
    <property type="match status" value="1"/>
</dbReference>
<evidence type="ECO:0000256" key="2">
    <source>
        <dbReference type="ARBA" id="ARBA00004123"/>
    </source>
</evidence>
<keyword evidence="5 10" id="KW-0799">Topoisomerase</keyword>
<dbReference type="PRINTS" id="PR00416">
    <property type="entry name" value="EUTPISMRASEI"/>
</dbReference>
<dbReference type="SUPFAM" id="SSF56741">
    <property type="entry name" value="Eukaryotic DNA topoisomerase I, N-terminal DNA-binding fragment"/>
    <property type="match status" value="1"/>
</dbReference>
<dbReference type="InterPro" id="IPR018521">
    <property type="entry name" value="TopoIB_AS"/>
</dbReference>
<dbReference type="OrthoDB" id="47179at2759"/>
<feature type="compositionally biased region" description="Polar residues" evidence="13">
    <location>
        <begin position="236"/>
        <end position="245"/>
    </location>
</feature>
<dbReference type="PANTHER" id="PTHR10290:SF23">
    <property type="entry name" value="DNA TOPOISOMERASE 1 BETA"/>
    <property type="match status" value="1"/>
</dbReference>
<dbReference type="Pfam" id="PF01028">
    <property type="entry name" value="Topoisom_I"/>
    <property type="match status" value="1"/>
</dbReference>
<comment type="catalytic activity">
    <reaction evidence="1 10 11">
        <text>ATP-independent breakage of single-stranded DNA, followed by passage and rejoining.</text>
        <dbReference type="EC" id="5.6.2.1"/>
    </reaction>
</comment>
<dbReference type="InterPro" id="IPR036202">
    <property type="entry name" value="TopoI_DNA-bd_euk_N_sf"/>
</dbReference>
<reference evidence="16" key="1">
    <citation type="submission" date="2013-01" db="EMBL/GenBank/DDBJ databases">
        <title>Draft Genome Sequence of a Mulberry Tree, Morus notabilis C.K. Schneid.</title>
        <authorList>
            <person name="He N."/>
            <person name="Zhao S."/>
        </authorList>
    </citation>
    <scope>NUCLEOTIDE SEQUENCE</scope>
</reference>
<sequence length="908" mass="102147">MAVQAPAKQSLFDDFDEDDGPLIVKRKNTASKPNQLSSELKKPLSQRLDGQSGRQISDGVFLNGINSYSQKGKVVQSSKASPVKSPLVSPKASTSSTKAATQKSLVEIRRASTPLDGRPKFSSGQNKYSAVKEEKSSIRQSTTSDIHFEDSDSDDDKPLSARLKGNSNQGDKGTGKSTAGDKGPGKHTTGPQLPPVKKKESQDSDDEPLSSKFQVKSNAGTSGSNRSDCDDKKPLSSINKLNGSTVKDERKPLDISAKRPLDKQKSDVSPVKKQKLSYSSSLMKSKQESVKAESKADDDDHVPISQRIKKSPASTSKASTPKQNIKKYASSSSKKTIKKFKKTVKNSKYSKSTKVSPSSGDGQKKWTTLSHNGVIFPPPYNPHGVKILYNGKPVDLTPAQEEVASMFAVMKDTEYVQKQTFRDNFWTDWRKLLGKGHVIQKLDACDFTPIYNWYEDEKEKKKQMSTDEKKALKEDKLKQEEKYMWAMVDGVKEKVGNFRVEPPGLFRGRGEHPKSGKLKRRIRPSDVTINIGKGAPIPECPIPGERWKEVRHDNTVTWLAFWNDPINPKEFKYVFLAASSSLKGQSDKEKYEKARKLKGSIDEIRSKYTRNFTSKDVMTRQIAVATYLIDKLALRAGNEKDDDEADTVGCCTLKVENVKALRDYKLEFNFLGKDSIRYENTVSVEPLVYRAIVQFQDNKEASDALFDMLDTTKLNSYLKEQMDGLTAKVFRTYNASITLDEMLNRETREGDVEEKKTVYNAANKEVAIICNHQRTVSKSHEAQMSRLMEKLQELEDGLKELKIDLDRARKGKPPLKDADGKKKRNLSPEALEKKIAQINTRIEKIKRDMQNKEDTKTVALGTSKINYLDPRITVAWCKRHEVPIEKIFNKSLLSKFAWAMDVDPDFRF</sequence>
<keyword evidence="9" id="KW-0539">Nucleus</keyword>
<comment type="function">
    <text evidence="11">Releases the supercoiling and torsional tension of DNA introduced during the DNA replication and transcription by transiently cleaving and rejoining one strand of the DNA duplex. Introduces a single-strand break via transesterification at the specific target site 5'-[CT]CCTTp site in duplex DNA. The scissile phosphodiester is attacked by the catalytic tyrosine of the enzyme, resulting in the formation of a DNA-(3'-phosphotyrosyl)-enzyme intermediate and the expulsion of a 5'-OH DNA strand. The free DNA strand then undergoes passage around the unbroken strand thus removing DNA supercoils. Finally, in the religation step, the DNA 5'-OH attacks the covalent intermediate to expel the active-site tyrosine and restore the DNA phosphodiester backbone.</text>
</comment>
<proteinExistence type="inferred from homology"/>
<feature type="compositionally biased region" description="Low complexity" evidence="13">
    <location>
        <begin position="346"/>
        <end position="356"/>
    </location>
</feature>
<feature type="compositionally biased region" description="Basic residues" evidence="13">
    <location>
        <begin position="335"/>
        <end position="345"/>
    </location>
</feature>